<dbReference type="OrthoDB" id="45007at2759"/>
<keyword evidence="1" id="KW-0732">Signal</keyword>
<keyword evidence="4" id="KW-1185">Reference proteome</keyword>
<protein>
    <submittedName>
        <fullName evidence="3">Uncharacterized protein</fullName>
    </submittedName>
</protein>
<dbReference type="PANTHER" id="PTHR22953">
    <property type="entry name" value="ACID PHOSPHATASE RELATED"/>
    <property type="match status" value="1"/>
</dbReference>
<reference evidence="3 4" key="1">
    <citation type="journal article" date="2019" name="Sci. Rep.">
        <title>A high-quality genome of Eragrostis curvula grass provides insights into Poaceae evolution and supports new strategies to enhance forage quality.</title>
        <authorList>
            <person name="Carballo J."/>
            <person name="Santos B.A.C.M."/>
            <person name="Zappacosta D."/>
            <person name="Garbus I."/>
            <person name="Selva J.P."/>
            <person name="Gallo C.A."/>
            <person name="Diaz A."/>
            <person name="Albertini E."/>
            <person name="Caccamo M."/>
            <person name="Echenique V."/>
        </authorList>
    </citation>
    <scope>NUCLEOTIDE SEQUENCE [LARGE SCALE GENOMIC DNA]</scope>
    <source>
        <strain evidence="4">cv. Victoria</strain>
        <tissue evidence="3">Leaf</tissue>
    </source>
</reference>
<evidence type="ECO:0000256" key="1">
    <source>
        <dbReference type="ARBA" id="ARBA00022729"/>
    </source>
</evidence>
<evidence type="ECO:0000313" key="3">
    <source>
        <dbReference type="EMBL" id="TVU26904.1"/>
    </source>
</evidence>
<dbReference type="InterPro" id="IPR029052">
    <property type="entry name" value="Metallo-depent_PP-like"/>
</dbReference>
<dbReference type="GO" id="GO:0003993">
    <property type="term" value="F:acid phosphatase activity"/>
    <property type="evidence" value="ECO:0007669"/>
    <property type="project" value="InterPro"/>
</dbReference>
<name>A0A5J9UU27_9POAL</name>
<organism evidence="3 4">
    <name type="scientific">Eragrostis curvula</name>
    <name type="common">weeping love grass</name>
    <dbReference type="NCBI Taxonomy" id="38414"/>
    <lineage>
        <taxon>Eukaryota</taxon>
        <taxon>Viridiplantae</taxon>
        <taxon>Streptophyta</taxon>
        <taxon>Embryophyta</taxon>
        <taxon>Tracheophyta</taxon>
        <taxon>Spermatophyta</taxon>
        <taxon>Magnoliopsida</taxon>
        <taxon>Liliopsida</taxon>
        <taxon>Poales</taxon>
        <taxon>Poaceae</taxon>
        <taxon>PACMAD clade</taxon>
        <taxon>Chloridoideae</taxon>
        <taxon>Eragrostideae</taxon>
        <taxon>Eragrostidinae</taxon>
        <taxon>Eragrostis</taxon>
    </lineage>
</organism>
<feature type="compositionally biased region" description="Polar residues" evidence="2">
    <location>
        <begin position="1"/>
        <end position="13"/>
    </location>
</feature>
<dbReference type="Gramene" id="TVU26904">
    <property type="protein sequence ID" value="TVU26904"/>
    <property type="gene ID" value="EJB05_29475"/>
</dbReference>
<gene>
    <name evidence="3" type="ORF">EJB05_29475</name>
</gene>
<feature type="non-terminal residue" evidence="3">
    <location>
        <position position="1"/>
    </location>
</feature>
<feature type="region of interest" description="Disordered" evidence="2">
    <location>
        <begin position="1"/>
        <end position="27"/>
    </location>
</feature>
<dbReference type="Proteomes" id="UP000324897">
    <property type="component" value="Chromosome 2"/>
</dbReference>
<proteinExistence type="predicted"/>
<sequence length="88" mass="9645">MLTATQEHSNVAQTLDDDAESGVRSFDHVGPPTAERCGALHVILLGSYTCFARESAQSKWLHCVLAETDRGRTAFVVSLVHAPWYNSN</sequence>
<evidence type="ECO:0000256" key="2">
    <source>
        <dbReference type="SAM" id="MobiDB-lite"/>
    </source>
</evidence>
<comment type="caution">
    <text evidence="3">The sequence shown here is derived from an EMBL/GenBank/DDBJ whole genome shotgun (WGS) entry which is preliminary data.</text>
</comment>
<dbReference type="EMBL" id="RWGY01000013">
    <property type="protein sequence ID" value="TVU26904.1"/>
    <property type="molecule type" value="Genomic_DNA"/>
</dbReference>
<dbReference type="Gene3D" id="3.60.21.10">
    <property type="match status" value="1"/>
</dbReference>
<dbReference type="InterPro" id="IPR039331">
    <property type="entry name" value="PAPs-like"/>
</dbReference>
<dbReference type="AlphaFoldDB" id="A0A5J9UU27"/>
<accession>A0A5J9UU27</accession>
<evidence type="ECO:0000313" key="4">
    <source>
        <dbReference type="Proteomes" id="UP000324897"/>
    </source>
</evidence>
<dbReference type="PANTHER" id="PTHR22953:SF153">
    <property type="entry name" value="PURPLE ACID PHOSPHATASE"/>
    <property type="match status" value="1"/>
</dbReference>